<accession>A0A839URR3</accession>
<keyword evidence="1" id="KW-0489">Methyltransferase</keyword>
<protein>
    <submittedName>
        <fullName evidence="1">2-polyprenyl-3-methyl-5-hydroxy-6-metoxy-1, 4-benzoquinol methylase</fullName>
    </submittedName>
</protein>
<keyword evidence="1" id="KW-0808">Transferase</keyword>
<dbReference type="Proteomes" id="UP000559987">
    <property type="component" value="Unassembled WGS sequence"/>
</dbReference>
<dbReference type="InterPro" id="IPR029063">
    <property type="entry name" value="SAM-dependent_MTases_sf"/>
</dbReference>
<dbReference type="AlphaFoldDB" id="A0A839URR3"/>
<dbReference type="Pfam" id="PF13489">
    <property type="entry name" value="Methyltransf_23"/>
    <property type="match status" value="1"/>
</dbReference>
<evidence type="ECO:0000313" key="1">
    <source>
        <dbReference type="EMBL" id="MBB3168075.1"/>
    </source>
</evidence>
<evidence type="ECO:0000313" key="2">
    <source>
        <dbReference type="Proteomes" id="UP000559987"/>
    </source>
</evidence>
<dbReference type="Gene3D" id="3.40.50.150">
    <property type="entry name" value="Vaccinia Virus protein VP39"/>
    <property type="match status" value="2"/>
</dbReference>
<dbReference type="RefSeq" id="WP_183909484.1">
    <property type="nucleotide sequence ID" value="NZ_JACHXZ010000002.1"/>
</dbReference>
<organism evidence="1 2">
    <name type="scientific">Simiduia aestuariiviva</name>
    <dbReference type="NCBI Taxonomy" id="1510459"/>
    <lineage>
        <taxon>Bacteria</taxon>
        <taxon>Pseudomonadati</taxon>
        <taxon>Pseudomonadota</taxon>
        <taxon>Gammaproteobacteria</taxon>
        <taxon>Cellvibrionales</taxon>
        <taxon>Cellvibrionaceae</taxon>
        <taxon>Simiduia</taxon>
    </lineage>
</organism>
<keyword evidence="2" id="KW-1185">Reference proteome</keyword>
<dbReference type="GO" id="GO:0008168">
    <property type="term" value="F:methyltransferase activity"/>
    <property type="evidence" value="ECO:0007669"/>
    <property type="project" value="UniProtKB-KW"/>
</dbReference>
<dbReference type="GO" id="GO:0032259">
    <property type="term" value="P:methylation"/>
    <property type="evidence" value="ECO:0007669"/>
    <property type="project" value="UniProtKB-KW"/>
</dbReference>
<gene>
    <name evidence="1" type="ORF">FHS30_001259</name>
</gene>
<dbReference type="EMBL" id="JACHXZ010000002">
    <property type="protein sequence ID" value="MBB3168075.1"/>
    <property type="molecule type" value="Genomic_DNA"/>
</dbReference>
<sequence>MTDYKYCPLCSHAEGALYFIDKHREYWQCQHCQLVYVPAQWHLSLPRERAEYDLHENTFEDQGYLQFLRRLGDPLLDRLVPNSRGLDVGCGPGPVLQKWLRSQGMQVEVYDKFYAPNQQVLLCQYDFVTATEVVEHLSAPGLSLMAMWQLVRSQGQLALMTKRVKSVEAFAGWHYKNDPTHIAFFSEASFKWLAGHWQAELTFADKDVVIFTKRT</sequence>
<dbReference type="SUPFAM" id="SSF53335">
    <property type="entry name" value="S-adenosyl-L-methionine-dependent methyltransferases"/>
    <property type="match status" value="1"/>
</dbReference>
<reference evidence="1 2" key="1">
    <citation type="submission" date="2020-08" db="EMBL/GenBank/DDBJ databases">
        <title>Genomic Encyclopedia of Type Strains, Phase III (KMG-III): the genomes of soil and plant-associated and newly described type strains.</title>
        <authorList>
            <person name="Whitman W."/>
        </authorList>
    </citation>
    <scope>NUCLEOTIDE SEQUENCE [LARGE SCALE GENOMIC DNA]</scope>
    <source>
        <strain evidence="1 2">CECT 8571</strain>
    </source>
</reference>
<proteinExistence type="predicted"/>
<comment type="caution">
    <text evidence="1">The sequence shown here is derived from an EMBL/GenBank/DDBJ whole genome shotgun (WGS) entry which is preliminary data.</text>
</comment>
<name>A0A839URR3_9GAMM</name>